<evidence type="ECO:0000313" key="1">
    <source>
        <dbReference type="EMBL" id="MDN0049456.1"/>
    </source>
</evidence>
<name>A0ABT7X5V2_9BACE</name>
<accession>A0ABT7X5V2</accession>
<reference evidence="1" key="2">
    <citation type="submission" date="2024-05" db="EMBL/GenBank/DDBJ databases">
        <title>Identification and characterization of horizontal gene transfer across gut microbiota members of farm animals based on homology search.</title>
        <authorList>
            <person name="Schwarzerova J."/>
            <person name="Nykrynova M."/>
            <person name="Jureckova K."/>
            <person name="Cejkova D."/>
            <person name="Rychlik I."/>
        </authorList>
    </citation>
    <scope>NUCLEOTIDE SEQUENCE</scope>
    <source>
        <strain evidence="1">84_SSukc20</strain>
    </source>
</reference>
<dbReference type="Proteomes" id="UP001167871">
    <property type="component" value="Unassembled WGS sequence"/>
</dbReference>
<evidence type="ECO:0000313" key="2">
    <source>
        <dbReference type="Proteomes" id="UP001167871"/>
    </source>
</evidence>
<organism evidence="1 2">
    <name type="scientific">Bacteroides gallinaceum</name>
    <dbReference type="NCBI Taxonomy" id="1462571"/>
    <lineage>
        <taxon>Bacteria</taxon>
        <taxon>Pseudomonadati</taxon>
        <taxon>Bacteroidota</taxon>
        <taxon>Bacteroidia</taxon>
        <taxon>Bacteroidales</taxon>
        <taxon>Bacteroidaceae</taxon>
        <taxon>Bacteroides</taxon>
    </lineage>
</organism>
<protein>
    <submittedName>
        <fullName evidence="1">Uncharacterized protein</fullName>
    </submittedName>
</protein>
<reference evidence="1" key="1">
    <citation type="submission" date="2023-06" db="EMBL/GenBank/DDBJ databases">
        <authorList>
            <person name="Zeman M."/>
            <person name="Kubasova T."/>
            <person name="Jahodarova E."/>
            <person name="Nykrynova M."/>
            <person name="Rychlik I."/>
        </authorList>
    </citation>
    <scope>NUCLEOTIDE SEQUENCE</scope>
    <source>
        <strain evidence="1">84_SSukc20</strain>
    </source>
</reference>
<dbReference type="EMBL" id="JAUEII010000016">
    <property type="protein sequence ID" value="MDN0049456.1"/>
    <property type="molecule type" value="Genomic_DNA"/>
</dbReference>
<gene>
    <name evidence="1" type="ORF">QVO10_08665</name>
</gene>
<dbReference type="RefSeq" id="WP_301639751.1">
    <property type="nucleotide sequence ID" value="NZ_JAUEII010000016.1"/>
</dbReference>
<sequence>MAKVFLKQSTADLCYVCDDNDYEYVELNDISTALTRFFWSQWSPTPLKSMLIKRFGSIRNMYLKLDVTCEKHSAIVKSIALKCALRDGDDRSWIVGCIDEMDWETIQECMEEYFQSIGYDKIECTDDEDIVNFVERLEQDVPLVKEYFKVLYKYNENIARIGYFGDSDKYELFVETDDEETTPHFHIRDAETKGERFETCVCLETNRYCLHGKHKDILTPEQQTMLMEFMESLSMYKPCSTPLIRNYEWAVDMWNLNNEATQVSLRYDSGDDVIIPDYSKMNL</sequence>
<comment type="caution">
    <text evidence="1">The sequence shown here is derived from an EMBL/GenBank/DDBJ whole genome shotgun (WGS) entry which is preliminary data.</text>
</comment>
<keyword evidence="2" id="KW-1185">Reference proteome</keyword>
<proteinExistence type="predicted"/>